<keyword evidence="2" id="KW-0472">Membrane</keyword>
<feature type="compositionally biased region" description="Low complexity" evidence="1">
    <location>
        <begin position="354"/>
        <end position="364"/>
    </location>
</feature>
<feature type="compositionally biased region" description="Polar residues" evidence="1">
    <location>
        <begin position="365"/>
        <end position="375"/>
    </location>
</feature>
<dbReference type="STRING" id="105984.A0A427XP70"/>
<protein>
    <submittedName>
        <fullName evidence="4">Uncharacterized protein</fullName>
    </submittedName>
</protein>
<feature type="region of interest" description="Disordered" evidence="1">
    <location>
        <begin position="354"/>
        <end position="509"/>
    </location>
</feature>
<feature type="transmembrane region" description="Helical" evidence="2">
    <location>
        <begin position="269"/>
        <end position="290"/>
    </location>
</feature>
<evidence type="ECO:0000256" key="2">
    <source>
        <dbReference type="SAM" id="Phobius"/>
    </source>
</evidence>
<keyword evidence="3" id="KW-0732">Signal</keyword>
<proteinExistence type="predicted"/>
<feature type="compositionally biased region" description="Polar residues" evidence="1">
    <location>
        <begin position="500"/>
        <end position="509"/>
    </location>
</feature>
<reference evidence="4 5" key="1">
    <citation type="submission" date="2018-11" db="EMBL/GenBank/DDBJ databases">
        <title>Genome sequence of Apiotrichum porosum DSM 27194.</title>
        <authorList>
            <person name="Aliyu H."/>
            <person name="Gorte O."/>
            <person name="Ochsenreither K."/>
        </authorList>
    </citation>
    <scope>NUCLEOTIDE SEQUENCE [LARGE SCALE GENOMIC DNA]</scope>
    <source>
        <strain evidence="4 5">DSM 27194</strain>
    </source>
</reference>
<name>A0A427XP70_9TREE</name>
<dbReference type="AlphaFoldDB" id="A0A427XP70"/>
<organism evidence="4 5">
    <name type="scientific">Apiotrichum porosum</name>
    <dbReference type="NCBI Taxonomy" id="105984"/>
    <lineage>
        <taxon>Eukaryota</taxon>
        <taxon>Fungi</taxon>
        <taxon>Dikarya</taxon>
        <taxon>Basidiomycota</taxon>
        <taxon>Agaricomycotina</taxon>
        <taxon>Tremellomycetes</taxon>
        <taxon>Trichosporonales</taxon>
        <taxon>Trichosporonaceae</taxon>
        <taxon>Apiotrichum</taxon>
    </lineage>
</organism>
<keyword evidence="2" id="KW-0812">Transmembrane</keyword>
<evidence type="ECO:0000256" key="1">
    <source>
        <dbReference type="SAM" id="MobiDB-lite"/>
    </source>
</evidence>
<accession>A0A427XP70</accession>
<feature type="compositionally biased region" description="Basic residues" evidence="1">
    <location>
        <begin position="423"/>
        <end position="436"/>
    </location>
</feature>
<dbReference type="GeneID" id="39593732"/>
<feature type="signal peptide" evidence="3">
    <location>
        <begin position="1"/>
        <end position="27"/>
    </location>
</feature>
<keyword evidence="2" id="KW-1133">Transmembrane helix</keyword>
<feature type="compositionally biased region" description="Basic and acidic residues" evidence="1">
    <location>
        <begin position="376"/>
        <end position="388"/>
    </location>
</feature>
<evidence type="ECO:0000313" key="5">
    <source>
        <dbReference type="Proteomes" id="UP000279236"/>
    </source>
</evidence>
<dbReference type="EMBL" id="RSCE01000008">
    <property type="protein sequence ID" value="RSH80607.1"/>
    <property type="molecule type" value="Genomic_DNA"/>
</dbReference>
<evidence type="ECO:0000313" key="4">
    <source>
        <dbReference type="EMBL" id="RSH80607.1"/>
    </source>
</evidence>
<gene>
    <name evidence="4" type="ORF">EHS24_009189</name>
</gene>
<dbReference type="Proteomes" id="UP000279236">
    <property type="component" value="Unassembled WGS sequence"/>
</dbReference>
<evidence type="ECO:0000256" key="3">
    <source>
        <dbReference type="SAM" id="SignalP"/>
    </source>
</evidence>
<dbReference type="RefSeq" id="XP_028475554.1">
    <property type="nucleotide sequence ID" value="XM_028624482.1"/>
</dbReference>
<feature type="compositionally biased region" description="Basic and acidic residues" evidence="1">
    <location>
        <begin position="468"/>
        <end position="481"/>
    </location>
</feature>
<keyword evidence="5" id="KW-1185">Reference proteome</keyword>
<feature type="chain" id="PRO_5019558605" evidence="3">
    <location>
        <begin position="28"/>
        <end position="509"/>
    </location>
</feature>
<sequence>MSHQRAAAWPAAVVASVFAAFIPYSSGFQFTVDSSTVTQCGPTLFNFTDGTPPYSITAHGVFGRTVVVSVPQNETETVNGYNIWSWDLPFGTGANVLFVMNDATGNATGGASPQYQVAAPVSDASCTLAPPGGDFWFEIFPPGDNLTSKPITFPVTVFGVVPAGEVITFASEGADLWVAIPVDWEPGTSMVFALIDGTGRSGGVSNPQSVGVQSDVKCPSNTTFWTLTSAQWPPTSSADTPVGAIVVAATHPSNYRPNVGHEGVTSATIAGAAVAGVAGIVLGGLAFLMIRRRRRTTREPAPWSSPGIEFQDDTASARRPLMASVATDDGSMAMTPFPTADWGDMYAWRSSSSTSRTMSDTLSDNNLYLSPGQRRSSFDQRQSPDHHPLQPQLTRDSCEAAPYESPDWQQHGGDLRAYTKAHLATHPRSPRVRPVRSPRLPSLPDHDDDDAHTPHSPPAPSHSAGFLLHEDAGRLERHQVDELPPTYDPEWDEERERSRSTGTPEATAE</sequence>
<dbReference type="OrthoDB" id="2591431at2759"/>
<comment type="caution">
    <text evidence="4">The sequence shown here is derived from an EMBL/GenBank/DDBJ whole genome shotgun (WGS) entry which is preliminary data.</text>
</comment>